<evidence type="ECO:0000313" key="2">
    <source>
        <dbReference type="EMBL" id="CAF1285033.1"/>
    </source>
</evidence>
<reference evidence="2" key="1">
    <citation type="submission" date="2021-02" db="EMBL/GenBank/DDBJ databases">
        <authorList>
            <person name="Nowell W R."/>
        </authorList>
    </citation>
    <scope>NUCLEOTIDE SEQUENCE</scope>
</reference>
<organism evidence="2 3">
    <name type="scientific">Adineta steineri</name>
    <dbReference type="NCBI Taxonomy" id="433720"/>
    <lineage>
        <taxon>Eukaryota</taxon>
        <taxon>Metazoa</taxon>
        <taxon>Spiralia</taxon>
        <taxon>Gnathifera</taxon>
        <taxon>Rotifera</taxon>
        <taxon>Eurotatoria</taxon>
        <taxon>Bdelloidea</taxon>
        <taxon>Adinetida</taxon>
        <taxon>Adinetidae</taxon>
        <taxon>Adineta</taxon>
    </lineage>
</organism>
<evidence type="ECO:0000313" key="3">
    <source>
        <dbReference type="Proteomes" id="UP000663832"/>
    </source>
</evidence>
<dbReference type="EMBL" id="CAJNOM010000251">
    <property type="protein sequence ID" value="CAF1285033.1"/>
    <property type="molecule type" value="Genomic_DNA"/>
</dbReference>
<accession>A0A815CBI1</accession>
<dbReference type="Proteomes" id="UP000663877">
    <property type="component" value="Unassembled WGS sequence"/>
</dbReference>
<dbReference type="EMBL" id="CAJNOI010000119">
    <property type="protein sequence ID" value="CAF1090234.1"/>
    <property type="molecule type" value="Genomic_DNA"/>
</dbReference>
<gene>
    <name evidence="1" type="ORF">BJG266_LOCUS20767</name>
    <name evidence="2" type="ORF">QVE165_LOCUS30363</name>
</gene>
<proteinExistence type="predicted"/>
<keyword evidence="3" id="KW-1185">Reference proteome</keyword>
<comment type="caution">
    <text evidence="2">The sequence shown here is derived from an EMBL/GenBank/DDBJ whole genome shotgun (WGS) entry which is preliminary data.</text>
</comment>
<protein>
    <submittedName>
        <fullName evidence="2">Uncharacterized protein</fullName>
    </submittedName>
</protein>
<dbReference type="OrthoDB" id="10363132at2759"/>
<dbReference type="AlphaFoldDB" id="A0A815CBI1"/>
<sequence>MDNKIEEPVFTFESIVIQQVQGVQFDRWSMEKTIYDKLNLTTDLPNTDHKTYLDTIIKDYCMKRVWTDSPIIKDISYLLPSPTNYS</sequence>
<dbReference type="Proteomes" id="UP000663832">
    <property type="component" value="Unassembled WGS sequence"/>
</dbReference>
<name>A0A815CBI1_9BILA</name>
<evidence type="ECO:0000313" key="1">
    <source>
        <dbReference type="EMBL" id="CAF1090234.1"/>
    </source>
</evidence>